<dbReference type="PROSITE" id="PS51480">
    <property type="entry name" value="DHAL"/>
    <property type="match status" value="1"/>
</dbReference>
<dbReference type="InterPro" id="IPR036117">
    <property type="entry name" value="DhaL_dom_sf"/>
</dbReference>
<dbReference type="SMART" id="SM01120">
    <property type="entry name" value="Dak2"/>
    <property type="match status" value="1"/>
</dbReference>
<dbReference type="SUPFAM" id="SSF101473">
    <property type="entry name" value="DhaL-like"/>
    <property type="match status" value="1"/>
</dbReference>
<reference evidence="2" key="1">
    <citation type="submission" date="2016-10" db="EMBL/GenBank/DDBJ databases">
        <title>Sequence of Gallionella enrichment culture.</title>
        <authorList>
            <person name="Poehlein A."/>
            <person name="Muehling M."/>
            <person name="Daniel R."/>
        </authorList>
    </citation>
    <scope>NUCLEOTIDE SEQUENCE</scope>
</reference>
<accession>A0A1J5R016</accession>
<evidence type="ECO:0000313" key="2">
    <source>
        <dbReference type="EMBL" id="OIQ81501.1"/>
    </source>
</evidence>
<evidence type="ECO:0000259" key="1">
    <source>
        <dbReference type="PROSITE" id="PS51480"/>
    </source>
</evidence>
<dbReference type="Gene3D" id="1.25.40.340">
    <property type="match status" value="1"/>
</dbReference>
<dbReference type="InterPro" id="IPR048394">
    <property type="entry name" value="FakA-like_M"/>
</dbReference>
<sequence>MPAPESTTFDAAALRAWFLLSVDLISQARLRLDGENLFPVADGDTGANVLATLESGAQALAEADGQLENLSKIAARAMLIGAKGNSGVILSEIFRGLSSRLGDGLRAALISADAAAQAAVSRRAEGTILTAMAAVIGAIDATMSDPEIALAAWSAARNSAIESARTPPIPNARGTIDAGAHALERILAALAGTLDPTLLPMEPLPASAELPGPDLRSPHRPPDGAFEVMYLLPDTRTSSADRLRAELSVLGSSVLVVGSDELWNVHVHTDDAGAAVEAGFAIGHPTRIKITSLDVTSEPEVCLSTRRVVAVANGPGLADLLRNLGAAVIPAFDSRRVTPEEWWQATIGANEVLLLPHDQHGVHSAQEALHEIRNAGIRVAVLPTKSPVQALSALSVHDPLRSFDDDLVAMTSAAGHTRYATLALAKTSNRTALVEYNAGDALGIIDSEIMVAGSDLVEVAQNVLRRMLAGGGEILTLVSGAQAGVELADELAALARTLAPSLKISVHNGGQAWYPLLIGVE</sequence>
<proteinExistence type="predicted"/>
<name>A0A1J5R016_9ZZZZ</name>
<dbReference type="EMBL" id="MLJW01000917">
    <property type="protein sequence ID" value="OIQ81501.1"/>
    <property type="molecule type" value="Genomic_DNA"/>
</dbReference>
<dbReference type="InterPro" id="IPR050270">
    <property type="entry name" value="DegV_domain_contain"/>
</dbReference>
<dbReference type="Pfam" id="PF02734">
    <property type="entry name" value="Dak2"/>
    <property type="match status" value="1"/>
</dbReference>
<dbReference type="PANTHER" id="PTHR33434:SF4">
    <property type="entry name" value="PHOSPHATASE PROTEIN"/>
    <property type="match status" value="1"/>
</dbReference>
<comment type="caution">
    <text evidence="2">The sequence shown here is derived from an EMBL/GenBank/DDBJ whole genome shotgun (WGS) entry which is preliminary data.</text>
</comment>
<dbReference type="GO" id="GO:0006071">
    <property type="term" value="P:glycerol metabolic process"/>
    <property type="evidence" value="ECO:0007669"/>
    <property type="project" value="InterPro"/>
</dbReference>
<feature type="domain" description="DhaL" evidence="1">
    <location>
        <begin position="12"/>
        <end position="192"/>
    </location>
</feature>
<dbReference type="Pfam" id="PF21645">
    <property type="entry name" value="FakA-like_M"/>
    <property type="match status" value="1"/>
</dbReference>
<dbReference type="AlphaFoldDB" id="A0A1J5R016"/>
<organism evidence="2">
    <name type="scientific">mine drainage metagenome</name>
    <dbReference type="NCBI Taxonomy" id="410659"/>
    <lineage>
        <taxon>unclassified sequences</taxon>
        <taxon>metagenomes</taxon>
        <taxon>ecological metagenomes</taxon>
    </lineage>
</organism>
<gene>
    <name evidence="2" type="ORF">GALL_367330</name>
</gene>
<dbReference type="Pfam" id="PF13684">
    <property type="entry name" value="FakA-like_C"/>
    <property type="match status" value="1"/>
</dbReference>
<dbReference type="PANTHER" id="PTHR33434">
    <property type="entry name" value="DEGV DOMAIN-CONTAINING PROTEIN DR_1986-RELATED"/>
    <property type="match status" value="1"/>
</dbReference>
<dbReference type="SMART" id="SM01121">
    <property type="entry name" value="Dak1_2"/>
    <property type="match status" value="1"/>
</dbReference>
<dbReference type="InterPro" id="IPR033470">
    <property type="entry name" value="FakA-like_C"/>
</dbReference>
<dbReference type="GO" id="GO:0004371">
    <property type="term" value="F:glycerone kinase activity"/>
    <property type="evidence" value="ECO:0007669"/>
    <property type="project" value="InterPro"/>
</dbReference>
<dbReference type="InterPro" id="IPR004007">
    <property type="entry name" value="DhaL_dom"/>
</dbReference>
<protein>
    <submittedName>
        <fullName evidence="2">DAK2 domain protein</fullName>
    </submittedName>
</protein>